<comment type="similarity">
    <text evidence="1">Belongs to the arylamine N-acetyltransferase family.</text>
</comment>
<dbReference type="Pfam" id="PF00797">
    <property type="entry name" value="Acetyltransf_2"/>
    <property type="match status" value="1"/>
</dbReference>
<dbReference type="EMBL" id="JAACJO010000009">
    <property type="protein sequence ID" value="KAF5354216.1"/>
    <property type="molecule type" value="Genomic_DNA"/>
</dbReference>
<dbReference type="SUPFAM" id="SSF54001">
    <property type="entry name" value="Cysteine proteinases"/>
    <property type="match status" value="1"/>
</dbReference>
<comment type="caution">
    <text evidence="2">The sequence shown here is derived from an EMBL/GenBank/DDBJ whole genome shotgun (WGS) entry which is preliminary data.</text>
</comment>
<dbReference type="GO" id="GO:0016407">
    <property type="term" value="F:acetyltransferase activity"/>
    <property type="evidence" value="ECO:0007669"/>
    <property type="project" value="InterPro"/>
</dbReference>
<accession>A0A8H5D5Y3</accession>
<organism evidence="2 3">
    <name type="scientific">Leucocoprinus leucothites</name>
    <dbReference type="NCBI Taxonomy" id="201217"/>
    <lineage>
        <taxon>Eukaryota</taxon>
        <taxon>Fungi</taxon>
        <taxon>Dikarya</taxon>
        <taxon>Basidiomycota</taxon>
        <taxon>Agaricomycotina</taxon>
        <taxon>Agaricomycetes</taxon>
        <taxon>Agaricomycetidae</taxon>
        <taxon>Agaricales</taxon>
        <taxon>Agaricineae</taxon>
        <taxon>Agaricaceae</taxon>
        <taxon>Leucocoprinus</taxon>
    </lineage>
</organism>
<dbReference type="InterPro" id="IPR038765">
    <property type="entry name" value="Papain-like_cys_pep_sf"/>
</dbReference>
<dbReference type="OrthoDB" id="10260017at2759"/>
<dbReference type="PANTHER" id="PTHR11786">
    <property type="entry name" value="N-HYDROXYARYLAMINE O-ACETYLTRANSFERASE"/>
    <property type="match status" value="1"/>
</dbReference>
<evidence type="ECO:0000313" key="3">
    <source>
        <dbReference type="Proteomes" id="UP000559027"/>
    </source>
</evidence>
<dbReference type="Proteomes" id="UP000559027">
    <property type="component" value="Unassembled WGS sequence"/>
</dbReference>
<dbReference type="InterPro" id="IPR001447">
    <property type="entry name" value="Arylamine_N-AcTrfase"/>
</dbReference>
<sequence>MISQPYPANGTLRDGVWIKRVPSRFTPNQLADYLSAIGYDPLYDTESISSGAFPINPETLERLVRLHLLTFPFENTSMHYTAEHDMEVTPELLLPRFVQDKNGSYCFGHNGVMLEVLRGLGFRAYAVGARVNQAPTGSPYAFGAYTHLILLVQPSSDDNQTYVIDVGIGSACLMRPLLLSTDPNNIVYGLTETERHRLAFEPNPNSSLSSSPDMSVNAGGQWNIEVGHRKSLDAPEIWGRQFAFTESECWHPDIAFSSFVVSKRPGPYMFWNHVTCVKVFTVDEGPENERLEKSKRPMYRIILHGKEVKKSYGVESELLRIFGTELDRIQALREIFGIKLRDEDEVYIKGRAAALSP</sequence>
<dbReference type="AlphaFoldDB" id="A0A8H5D5Y3"/>
<evidence type="ECO:0000256" key="1">
    <source>
        <dbReference type="ARBA" id="ARBA00006547"/>
    </source>
</evidence>
<reference evidence="2 3" key="1">
    <citation type="journal article" date="2020" name="ISME J.">
        <title>Uncovering the hidden diversity of litter-decomposition mechanisms in mushroom-forming fungi.</title>
        <authorList>
            <person name="Floudas D."/>
            <person name="Bentzer J."/>
            <person name="Ahren D."/>
            <person name="Johansson T."/>
            <person name="Persson P."/>
            <person name="Tunlid A."/>
        </authorList>
    </citation>
    <scope>NUCLEOTIDE SEQUENCE [LARGE SCALE GENOMIC DNA]</scope>
    <source>
        <strain evidence="2 3">CBS 146.42</strain>
    </source>
</reference>
<keyword evidence="3" id="KW-1185">Reference proteome</keyword>
<evidence type="ECO:0000313" key="2">
    <source>
        <dbReference type="EMBL" id="KAF5354216.1"/>
    </source>
</evidence>
<dbReference type="Gene3D" id="3.30.2140.20">
    <property type="match status" value="1"/>
</dbReference>
<dbReference type="InterPro" id="IPR053710">
    <property type="entry name" value="Arylamine_NAT_domain_sf"/>
</dbReference>
<gene>
    <name evidence="2" type="ORF">D9756_006927</name>
</gene>
<proteinExistence type="inferred from homology"/>
<dbReference type="PANTHER" id="PTHR11786:SF0">
    <property type="entry name" value="ARYLAMINE N-ACETYLTRANSFERASE 4-RELATED"/>
    <property type="match status" value="1"/>
</dbReference>
<evidence type="ECO:0008006" key="4">
    <source>
        <dbReference type="Google" id="ProtNLM"/>
    </source>
</evidence>
<name>A0A8H5D5Y3_9AGAR</name>
<protein>
    <recommendedName>
        <fullName evidence="4">Arylamine N-acetyltransferase</fullName>
    </recommendedName>
</protein>